<reference evidence="5" key="1">
    <citation type="submission" date="2021-06" db="EMBL/GenBank/DDBJ databases">
        <authorList>
            <person name="Kallberg Y."/>
            <person name="Tangrot J."/>
            <person name="Rosling A."/>
        </authorList>
    </citation>
    <scope>NUCLEOTIDE SEQUENCE</scope>
    <source>
        <strain evidence="5">87-6 pot B 2015</strain>
    </source>
</reference>
<name>A0A9N9FDD8_FUNMO</name>
<comment type="caution">
    <text evidence="5">The sequence shown here is derived from an EMBL/GenBank/DDBJ whole genome shotgun (WGS) entry which is preliminary data.</text>
</comment>
<dbReference type="Gene3D" id="1.20.1050.10">
    <property type="match status" value="1"/>
</dbReference>
<dbReference type="InterPro" id="IPR036282">
    <property type="entry name" value="Glutathione-S-Trfase_C_sf"/>
</dbReference>
<dbReference type="SFLD" id="SFLDS00019">
    <property type="entry name" value="Glutathione_Transferase_(cytos"/>
    <property type="match status" value="1"/>
</dbReference>
<dbReference type="AlphaFoldDB" id="A0A9N9FDD8"/>
<dbReference type="SFLD" id="SFLDG01151">
    <property type="entry name" value="Main.2:_Nu-like"/>
    <property type="match status" value="1"/>
</dbReference>
<dbReference type="PANTHER" id="PTHR44051">
    <property type="entry name" value="GLUTATHIONE S-TRANSFERASE-RELATED"/>
    <property type="match status" value="1"/>
</dbReference>
<feature type="domain" description="GST N-terminal" evidence="3">
    <location>
        <begin position="4"/>
        <end position="84"/>
    </location>
</feature>
<dbReference type="Gene3D" id="3.40.30.10">
    <property type="entry name" value="Glutaredoxin"/>
    <property type="match status" value="1"/>
</dbReference>
<dbReference type="SUPFAM" id="SSF52833">
    <property type="entry name" value="Thioredoxin-like"/>
    <property type="match status" value="1"/>
</dbReference>
<dbReference type="PROSITE" id="PS50405">
    <property type="entry name" value="GST_CTER"/>
    <property type="match status" value="1"/>
</dbReference>
<feature type="domain" description="GST C-terminal" evidence="4">
    <location>
        <begin position="90"/>
        <end position="231"/>
    </location>
</feature>
<evidence type="ECO:0000313" key="6">
    <source>
        <dbReference type="Proteomes" id="UP000789375"/>
    </source>
</evidence>
<dbReference type="SFLD" id="SFLDG01150">
    <property type="entry name" value="Main.1:_Beta-like"/>
    <property type="match status" value="1"/>
</dbReference>
<dbReference type="SFLD" id="SFLDG00358">
    <property type="entry name" value="Main_(cytGST)"/>
    <property type="match status" value="1"/>
</dbReference>
<protein>
    <submittedName>
        <fullName evidence="5">5482_t:CDS:1</fullName>
    </submittedName>
</protein>
<dbReference type="SUPFAM" id="SSF47616">
    <property type="entry name" value="GST C-terminal domain-like"/>
    <property type="match status" value="1"/>
</dbReference>
<proteinExistence type="inferred from homology"/>
<dbReference type="CDD" id="cd03048">
    <property type="entry name" value="GST_N_Ure2p_like"/>
    <property type="match status" value="1"/>
</dbReference>
<dbReference type="EMBL" id="CAJVPP010000984">
    <property type="protein sequence ID" value="CAG8526209.1"/>
    <property type="molecule type" value="Genomic_DNA"/>
</dbReference>
<organism evidence="5 6">
    <name type="scientific">Funneliformis mosseae</name>
    <name type="common">Endomycorrhizal fungus</name>
    <name type="synonym">Glomus mosseae</name>
    <dbReference type="NCBI Taxonomy" id="27381"/>
    <lineage>
        <taxon>Eukaryota</taxon>
        <taxon>Fungi</taxon>
        <taxon>Fungi incertae sedis</taxon>
        <taxon>Mucoromycota</taxon>
        <taxon>Glomeromycotina</taxon>
        <taxon>Glomeromycetes</taxon>
        <taxon>Glomerales</taxon>
        <taxon>Glomeraceae</taxon>
        <taxon>Funneliformis</taxon>
    </lineage>
</organism>
<dbReference type="PROSITE" id="PS50404">
    <property type="entry name" value="GST_NTER"/>
    <property type="match status" value="1"/>
</dbReference>
<gene>
    <name evidence="5" type="ORF">FMOSSE_LOCUS5279</name>
</gene>
<dbReference type="Pfam" id="PF00043">
    <property type="entry name" value="GST_C"/>
    <property type="match status" value="1"/>
</dbReference>
<dbReference type="PANTHER" id="PTHR44051:SF8">
    <property type="entry name" value="GLUTATHIONE S-TRANSFERASE GSTA"/>
    <property type="match status" value="1"/>
</dbReference>
<dbReference type="InterPro" id="IPR010987">
    <property type="entry name" value="Glutathione-S-Trfase_C-like"/>
</dbReference>
<dbReference type="InterPro" id="IPR036249">
    <property type="entry name" value="Thioredoxin-like_sf"/>
</dbReference>
<evidence type="ECO:0000259" key="3">
    <source>
        <dbReference type="PROSITE" id="PS50404"/>
    </source>
</evidence>
<evidence type="ECO:0000313" key="5">
    <source>
        <dbReference type="EMBL" id="CAG8526209.1"/>
    </source>
</evidence>
<dbReference type="InterPro" id="IPR004045">
    <property type="entry name" value="Glutathione_S-Trfase_N"/>
</dbReference>
<sequence>MASPDITLHTYSTSNGVKVSITLEELGLPYKVNFVSLENLEQKHPEFLKINPVGKIPALTDHDFNVFESGAIMLYLCETYDLEEKLLPKDPKLKSQVIQWVMFQMAGLGPMQGQANYFNTYSPEHIPYCIERYTKETKKYYTILNDFLEKKEYLVGNRYTLADIANYSSVKFHLLCGIPNLDDLPNLKAWVARIDARPATQKGIDVPSTGLRECIENPEKLEELSQKIKAVFKKMQENK</sequence>
<dbReference type="Pfam" id="PF02798">
    <property type="entry name" value="GST_N"/>
    <property type="match status" value="1"/>
</dbReference>
<evidence type="ECO:0000256" key="1">
    <source>
        <dbReference type="ARBA" id="ARBA00007409"/>
    </source>
</evidence>
<dbReference type="InterPro" id="IPR004046">
    <property type="entry name" value="GST_C"/>
</dbReference>
<evidence type="ECO:0000259" key="4">
    <source>
        <dbReference type="PROSITE" id="PS50405"/>
    </source>
</evidence>
<dbReference type="InterPro" id="IPR040079">
    <property type="entry name" value="Glutathione_S-Trfase"/>
</dbReference>
<accession>A0A9N9FDD8</accession>
<keyword evidence="6" id="KW-1185">Reference proteome</keyword>
<comment type="similarity">
    <text evidence="1 2">Belongs to the GST superfamily.</text>
</comment>
<evidence type="ECO:0000256" key="2">
    <source>
        <dbReference type="RuleBase" id="RU003494"/>
    </source>
</evidence>
<dbReference type="Proteomes" id="UP000789375">
    <property type="component" value="Unassembled WGS sequence"/>
</dbReference>